<dbReference type="EMBL" id="JAACJK010000169">
    <property type="protein sequence ID" value="KAF5320404.1"/>
    <property type="molecule type" value="Genomic_DNA"/>
</dbReference>
<dbReference type="Proteomes" id="UP000541558">
    <property type="component" value="Unassembled WGS sequence"/>
</dbReference>
<proteinExistence type="predicted"/>
<dbReference type="InterPro" id="IPR000626">
    <property type="entry name" value="Ubiquitin-like_dom"/>
</dbReference>
<evidence type="ECO:0000313" key="2">
    <source>
        <dbReference type="EMBL" id="KAF5320404.1"/>
    </source>
</evidence>
<gene>
    <name evidence="2" type="ORF">D9611_010751</name>
</gene>
<evidence type="ECO:0000259" key="1">
    <source>
        <dbReference type="PROSITE" id="PS50053"/>
    </source>
</evidence>
<evidence type="ECO:0000313" key="3">
    <source>
        <dbReference type="Proteomes" id="UP000541558"/>
    </source>
</evidence>
<reference evidence="2 3" key="1">
    <citation type="journal article" date="2020" name="ISME J.">
        <title>Uncovering the hidden diversity of litter-decomposition mechanisms in mushroom-forming fungi.</title>
        <authorList>
            <person name="Floudas D."/>
            <person name="Bentzer J."/>
            <person name="Ahren D."/>
            <person name="Johansson T."/>
            <person name="Persson P."/>
            <person name="Tunlid A."/>
        </authorList>
    </citation>
    <scope>NUCLEOTIDE SEQUENCE [LARGE SCALE GENOMIC DNA]</scope>
    <source>
        <strain evidence="2 3">CBS 175.51</strain>
    </source>
</reference>
<sequence>MAHGKLRSIEKKYMSGRATPRHTQDYETISSITIEYGLISVGCGGISRFYRDYDTRSIGDGLDYSNLGARDTVDIPFQHSLRDFLEEAVSAHRRAVSDYALLEGRNNVEISLTWKQKHGPVKSARVTVPITDDVAQLKKEFLQAIGSRQSLFGYKFKYAGGKSYMDGVTLQQIGVTSGSKGEFLL</sequence>
<keyword evidence="3" id="KW-1185">Reference proteome</keyword>
<comment type="caution">
    <text evidence="2">The sequence shown here is derived from an EMBL/GenBank/DDBJ whole genome shotgun (WGS) entry which is preliminary data.</text>
</comment>
<accession>A0A8H5BBR2</accession>
<dbReference type="OrthoDB" id="10321012at2759"/>
<organism evidence="2 3">
    <name type="scientific">Ephemerocybe angulata</name>
    <dbReference type="NCBI Taxonomy" id="980116"/>
    <lineage>
        <taxon>Eukaryota</taxon>
        <taxon>Fungi</taxon>
        <taxon>Dikarya</taxon>
        <taxon>Basidiomycota</taxon>
        <taxon>Agaricomycotina</taxon>
        <taxon>Agaricomycetes</taxon>
        <taxon>Agaricomycetidae</taxon>
        <taxon>Agaricales</taxon>
        <taxon>Agaricineae</taxon>
        <taxon>Psathyrellaceae</taxon>
        <taxon>Ephemerocybe</taxon>
    </lineage>
</organism>
<name>A0A8H5BBR2_9AGAR</name>
<dbReference type="AlphaFoldDB" id="A0A8H5BBR2"/>
<protein>
    <recommendedName>
        <fullName evidence="1">Ubiquitin-like domain-containing protein</fullName>
    </recommendedName>
</protein>
<feature type="domain" description="Ubiquitin-like" evidence="1">
    <location>
        <begin position="110"/>
        <end position="185"/>
    </location>
</feature>
<dbReference type="PROSITE" id="PS50053">
    <property type="entry name" value="UBIQUITIN_2"/>
    <property type="match status" value="1"/>
</dbReference>